<dbReference type="Proteomes" id="UP001498398">
    <property type="component" value="Unassembled WGS sequence"/>
</dbReference>
<evidence type="ECO:0000313" key="2">
    <source>
        <dbReference type="EMBL" id="KAK7451281.1"/>
    </source>
</evidence>
<sequence>MARRSERLANTSLPEKRLKLRRSPSPQSEYEQDSDSDYFPSAERRKRRSPPDHHGDPDRGTIGSRILTFRHYMDFVIRLDLYLTL</sequence>
<protein>
    <submittedName>
        <fullName evidence="2">Uncharacterized protein</fullName>
    </submittedName>
</protein>
<feature type="region of interest" description="Disordered" evidence="1">
    <location>
        <begin position="1"/>
        <end position="63"/>
    </location>
</feature>
<feature type="compositionally biased region" description="Basic and acidic residues" evidence="1">
    <location>
        <begin position="49"/>
        <end position="59"/>
    </location>
</feature>
<organism evidence="2 3">
    <name type="scientific">Marasmiellus scandens</name>
    <dbReference type="NCBI Taxonomy" id="2682957"/>
    <lineage>
        <taxon>Eukaryota</taxon>
        <taxon>Fungi</taxon>
        <taxon>Dikarya</taxon>
        <taxon>Basidiomycota</taxon>
        <taxon>Agaricomycotina</taxon>
        <taxon>Agaricomycetes</taxon>
        <taxon>Agaricomycetidae</taxon>
        <taxon>Agaricales</taxon>
        <taxon>Marasmiineae</taxon>
        <taxon>Omphalotaceae</taxon>
        <taxon>Marasmiellus</taxon>
    </lineage>
</organism>
<keyword evidence="3" id="KW-1185">Reference proteome</keyword>
<proteinExistence type="predicted"/>
<evidence type="ECO:0000256" key="1">
    <source>
        <dbReference type="SAM" id="MobiDB-lite"/>
    </source>
</evidence>
<gene>
    <name evidence="2" type="ORF">VKT23_012621</name>
</gene>
<comment type="caution">
    <text evidence="2">The sequence shown here is derived from an EMBL/GenBank/DDBJ whole genome shotgun (WGS) entry which is preliminary data.</text>
</comment>
<evidence type="ECO:0000313" key="3">
    <source>
        <dbReference type="Proteomes" id="UP001498398"/>
    </source>
</evidence>
<dbReference type="EMBL" id="JBANRG010000031">
    <property type="protein sequence ID" value="KAK7451281.1"/>
    <property type="molecule type" value="Genomic_DNA"/>
</dbReference>
<name>A0ABR1JB35_9AGAR</name>
<reference evidence="2 3" key="1">
    <citation type="submission" date="2024-01" db="EMBL/GenBank/DDBJ databases">
        <title>A draft genome for the cacao thread blight pathogen Marasmiellus scandens.</title>
        <authorList>
            <person name="Baruah I.K."/>
            <person name="Leung J."/>
            <person name="Bukari Y."/>
            <person name="Amoako-Attah I."/>
            <person name="Meinhardt L.W."/>
            <person name="Bailey B.A."/>
            <person name="Cohen S.P."/>
        </authorList>
    </citation>
    <scope>NUCLEOTIDE SEQUENCE [LARGE SCALE GENOMIC DNA]</scope>
    <source>
        <strain evidence="2 3">GH-19</strain>
    </source>
</reference>
<accession>A0ABR1JB35</accession>